<evidence type="ECO:0000256" key="1">
    <source>
        <dbReference type="ARBA" id="ARBA00022679"/>
    </source>
</evidence>
<proteinExistence type="predicted"/>
<reference evidence="4 5" key="1">
    <citation type="submission" date="2021-06" db="EMBL/GenBank/DDBJ databases">
        <authorList>
            <person name="Criscuolo A."/>
        </authorList>
    </citation>
    <scope>NUCLEOTIDE SEQUENCE [LARGE SCALE GENOMIC DNA]</scope>
    <source>
        <strain evidence="5">CIP 111802</strain>
    </source>
</reference>
<evidence type="ECO:0000313" key="5">
    <source>
        <dbReference type="Proteomes" id="UP000730618"/>
    </source>
</evidence>
<dbReference type="EC" id="2.3.1.57" evidence="4"/>
<keyword evidence="2 4" id="KW-0012">Acyltransferase</keyword>
<dbReference type="GO" id="GO:0004145">
    <property type="term" value="F:diamine N-acetyltransferase activity"/>
    <property type="evidence" value="ECO:0007669"/>
    <property type="project" value="UniProtKB-EC"/>
</dbReference>
<dbReference type="PANTHER" id="PTHR43792:SF8">
    <property type="entry name" value="[RIBOSOMAL PROTEIN US5]-ALANINE N-ACETYLTRANSFERASE"/>
    <property type="match status" value="1"/>
</dbReference>
<dbReference type="CDD" id="cd04301">
    <property type="entry name" value="NAT_SF"/>
    <property type="match status" value="1"/>
</dbReference>
<evidence type="ECO:0000313" key="4">
    <source>
        <dbReference type="EMBL" id="CAG7637068.1"/>
    </source>
</evidence>
<feature type="domain" description="N-acetyltransferase" evidence="3">
    <location>
        <begin position="9"/>
        <end position="171"/>
    </location>
</feature>
<dbReference type="InterPro" id="IPR051531">
    <property type="entry name" value="N-acetyltransferase"/>
</dbReference>
<organism evidence="4 5">
    <name type="scientific">Paenibacillus allorhizosphaerae</name>
    <dbReference type="NCBI Taxonomy" id="2849866"/>
    <lineage>
        <taxon>Bacteria</taxon>
        <taxon>Bacillati</taxon>
        <taxon>Bacillota</taxon>
        <taxon>Bacilli</taxon>
        <taxon>Bacillales</taxon>
        <taxon>Paenibacillaceae</taxon>
        <taxon>Paenibacillus</taxon>
    </lineage>
</organism>
<dbReference type="RefSeq" id="WP_218098641.1">
    <property type="nucleotide sequence ID" value="NZ_CAJVCE010000005.1"/>
</dbReference>
<evidence type="ECO:0000256" key="2">
    <source>
        <dbReference type="ARBA" id="ARBA00023315"/>
    </source>
</evidence>
<dbReference type="Proteomes" id="UP000730618">
    <property type="component" value="Unassembled WGS sequence"/>
</dbReference>
<comment type="caution">
    <text evidence="4">The sequence shown here is derived from an EMBL/GenBank/DDBJ whole genome shotgun (WGS) entry which is preliminary data.</text>
</comment>
<dbReference type="PROSITE" id="PS51186">
    <property type="entry name" value="GNAT"/>
    <property type="match status" value="1"/>
</dbReference>
<dbReference type="InterPro" id="IPR000182">
    <property type="entry name" value="GNAT_dom"/>
</dbReference>
<accession>A0ABM8VG48</accession>
<dbReference type="PANTHER" id="PTHR43792">
    <property type="entry name" value="GNAT FAMILY, PUTATIVE (AFU_ORTHOLOGUE AFUA_3G00765)-RELATED-RELATED"/>
    <property type="match status" value="1"/>
</dbReference>
<keyword evidence="5" id="KW-1185">Reference proteome</keyword>
<name>A0ABM8VG48_9BACL</name>
<evidence type="ECO:0000259" key="3">
    <source>
        <dbReference type="PROSITE" id="PS51186"/>
    </source>
</evidence>
<gene>
    <name evidence="4" type="primary">speG</name>
    <name evidence="4" type="ORF">PAECIP111802_02318</name>
</gene>
<protein>
    <submittedName>
        <fullName evidence="4">Spermidine N(1)-acetyltransferase</fullName>
        <ecNumber evidence="4">2.3.1.57</ecNumber>
    </submittedName>
</protein>
<keyword evidence="1 4" id="KW-0808">Transferase</keyword>
<dbReference type="EMBL" id="CAJVCE010000005">
    <property type="protein sequence ID" value="CAG7637068.1"/>
    <property type="molecule type" value="Genomic_DNA"/>
</dbReference>
<sequence>MALLTGSRIYLREFKFTDWVDVHAYASQEIVCRFQPWGPNNEEQTQAFVKQIIDDANKASRTRFVFAIVELGSEKLIGAGEINIRSASNRSGEIAYIVHPDYWGKGIATEAVGLLVKYGFSEFRLHRIYATCDPRNIGSSQVLTNIGMTQEGRMRDTLLLRDGWRDSLVFSILEQEWERLSS</sequence>
<dbReference type="Pfam" id="PF13302">
    <property type="entry name" value="Acetyltransf_3"/>
    <property type="match status" value="1"/>
</dbReference>